<organism evidence="1 2">
    <name type="scientific">Chrysochromulina tobinii</name>
    <dbReference type="NCBI Taxonomy" id="1460289"/>
    <lineage>
        <taxon>Eukaryota</taxon>
        <taxon>Haptista</taxon>
        <taxon>Haptophyta</taxon>
        <taxon>Prymnesiophyceae</taxon>
        <taxon>Prymnesiales</taxon>
        <taxon>Chrysochromulinaceae</taxon>
        <taxon>Chrysochromulina</taxon>
    </lineage>
</organism>
<evidence type="ECO:0000313" key="1">
    <source>
        <dbReference type="EMBL" id="KOO25272.1"/>
    </source>
</evidence>
<keyword evidence="2" id="KW-1185">Reference proteome</keyword>
<name>A0A0M0JFX6_9EUKA</name>
<gene>
    <name evidence="1" type="ORF">Ctob_013128</name>
</gene>
<sequence>MVTIERWSHSTARVIDLGGDTSDLPDAGVVLARGGCPQSIEWANDDPQDDALLVLLRHAPRRTLALWRVSSGPLAGSALGTALIGEKSGAIAIKGEMLGEIAIKGEMLGEIAIKGEMLGEIAIKGEMLGEITLEHEEALGWHGYRLLAKGNLAVVAIAPTTMQLVRLVPELKPLRIAALAVCSRRRIGRGVALAARCAT</sequence>
<dbReference type="Proteomes" id="UP000037460">
    <property type="component" value="Unassembled WGS sequence"/>
</dbReference>
<accession>A0A0M0JFX6</accession>
<proteinExistence type="predicted"/>
<reference evidence="2" key="1">
    <citation type="journal article" date="2015" name="PLoS Genet.">
        <title>Genome Sequence and Transcriptome Analyses of Chrysochromulina tobin: Metabolic Tools for Enhanced Algal Fitness in the Prominent Order Prymnesiales (Haptophyceae).</title>
        <authorList>
            <person name="Hovde B.T."/>
            <person name="Deodato C.R."/>
            <person name="Hunsperger H.M."/>
            <person name="Ryken S.A."/>
            <person name="Yost W."/>
            <person name="Jha R.K."/>
            <person name="Patterson J."/>
            <person name="Monnat R.J. Jr."/>
            <person name="Barlow S.B."/>
            <person name="Starkenburg S.R."/>
            <person name="Cattolico R.A."/>
        </authorList>
    </citation>
    <scope>NUCLEOTIDE SEQUENCE</scope>
    <source>
        <strain evidence="2">CCMP291</strain>
    </source>
</reference>
<dbReference type="AlphaFoldDB" id="A0A0M0JFX6"/>
<comment type="caution">
    <text evidence="1">The sequence shown here is derived from an EMBL/GenBank/DDBJ whole genome shotgun (WGS) entry which is preliminary data.</text>
</comment>
<protein>
    <submittedName>
        <fullName evidence="1">Uncharacterized protein</fullName>
    </submittedName>
</protein>
<dbReference type="EMBL" id="JWZX01002998">
    <property type="protein sequence ID" value="KOO25272.1"/>
    <property type="molecule type" value="Genomic_DNA"/>
</dbReference>
<evidence type="ECO:0000313" key="2">
    <source>
        <dbReference type="Proteomes" id="UP000037460"/>
    </source>
</evidence>